<sequence length="360" mass="40677">MKLLIILWFFVEEIIAEDLKFADLTAAKTGMNDISFIDTAQNLEIFMMWNEWSCCSACCCPKYVCGIYATESSCDKVPSYKFRTGLPLLKKHKNDSPLANSDLNEKLKDGANMKLSELKNYNNDWLKIKKTIANFTEYYGIKNPTDENIFQLEDCAKNEQKLDCWKWSECAFGNTDWLPDKKDKGVIEVDVCENSTIFVLRDSYSIIRLVPEKIYRIQIDVSIGEGNLNGVNFSVNGEVIKPIQNIQHCEGQNKRMFQHPQSGDLILRLTSEQLSNNPIVLANVSFRNVEMVLQCDLVSAIDKELSNQASIDVWISAGICGFLGLASLGLLQFIIYKVRDSHLEMASLRAFGASIPSGRS</sequence>
<dbReference type="EMBL" id="CANHGI010000004">
    <property type="protein sequence ID" value="CAI5447876.1"/>
    <property type="molecule type" value="Genomic_DNA"/>
</dbReference>
<name>A0A9P1IMQ4_9PELO</name>
<feature type="chain" id="PRO_5040236709" evidence="2">
    <location>
        <begin position="17"/>
        <end position="360"/>
    </location>
</feature>
<accession>A0A9P1IMQ4</accession>
<evidence type="ECO:0000256" key="1">
    <source>
        <dbReference type="SAM" id="Phobius"/>
    </source>
</evidence>
<feature type="transmembrane region" description="Helical" evidence="1">
    <location>
        <begin position="313"/>
        <end position="336"/>
    </location>
</feature>
<evidence type="ECO:0000256" key="2">
    <source>
        <dbReference type="SAM" id="SignalP"/>
    </source>
</evidence>
<keyword evidence="1" id="KW-1133">Transmembrane helix</keyword>
<evidence type="ECO:0000313" key="3">
    <source>
        <dbReference type="EMBL" id="CAI5447876.1"/>
    </source>
</evidence>
<dbReference type="Proteomes" id="UP001152747">
    <property type="component" value="Unassembled WGS sequence"/>
</dbReference>
<feature type="signal peptide" evidence="2">
    <location>
        <begin position="1"/>
        <end position="16"/>
    </location>
</feature>
<protein>
    <submittedName>
        <fullName evidence="3">Uncharacterized protein</fullName>
    </submittedName>
</protein>
<keyword evidence="2" id="KW-0732">Signal</keyword>
<keyword evidence="1" id="KW-0812">Transmembrane</keyword>
<gene>
    <name evidence="3" type="ORF">CAMP_LOCUS10513</name>
</gene>
<reference evidence="3" key="1">
    <citation type="submission" date="2022-11" db="EMBL/GenBank/DDBJ databases">
        <authorList>
            <person name="Kikuchi T."/>
        </authorList>
    </citation>
    <scope>NUCLEOTIDE SEQUENCE</scope>
    <source>
        <strain evidence="3">PS1010</strain>
    </source>
</reference>
<keyword evidence="4" id="KW-1185">Reference proteome</keyword>
<proteinExistence type="predicted"/>
<dbReference type="AlphaFoldDB" id="A0A9P1IMQ4"/>
<evidence type="ECO:0000313" key="4">
    <source>
        <dbReference type="Proteomes" id="UP001152747"/>
    </source>
</evidence>
<dbReference type="OrthoDB" id="5849525at2759"/>
<keyword evidence="1" id="KW-0472">Membrane</keyword>
<organism evidence="3 4">
    <name type="scientific">Caenorhabditis angaria</name>
    <dbReference type="NCBI Taxonomy" id="860376"/>
    <lineage>
        <taxon>Eukaryota</taxon>
        <taxon>Metazoa</taxon>
        <taxon>Ecdysozoa</taxon>
        <taxon>Nematoda</taxon>
        <taxon>Chromadorea</taxon>
        <taxon>Rhabditida</taxon>
        <taxon>Rhabditina</taxon>
        <taxon>Rhabditomorpha</taxon>
        <taxon>Rhabditoidea</taxon>
        <taxon>Rhabditidae</taxon>
        <taxon>Peloderinae</taxon>
        <taxon>Caenorhabditis</taxon>
    </lineage>
</organism>
<comment type="caution">
    <text evidence="3">The sequence shown here is derived from an EMBL/GenBank/DDBJ whole genome shotgun (WGS) entry which is preliminary data.</text>
</comment>